<feature type="compositionally biased region" description="Basic and acidic residues" evidence="4">
    <location>
        <begin position="308"/>
        <end position="319"/>
    </location>
</feature>
<dbReference type="Gene3D" id="2.40.50.40">
    <property type="match status" value="1"/>
</dbReference>
<comment type="subunit">
    <text evidence="2">Component of the NuA4 histone acetyltransferase complex.</text>
</comment>
<evidence type="ECO:0000313" key="6">
    <source>
        <dbReference type="EMBL" id="KAF7543776.1"/>
    </source>
</evidence>
<comment type="caution">
    <text evidence="6">The sequence shown here is derived from an EMBL/GenBank/DDBJ whole genome shotgun (WGS) entry which is preliminary data.</text>
</comment>
<reference evidence="6" key="1">
    <citation type="submission" date="2020-03" db="EMBL/GenBank/DDBJ databases">
        <title>Draft Genome Sequence of Cylindrodendrum hubeiense.</title>
        <authorList>
            <person name="Buettner E."/>
            <person name="Kellner H."/>
        </authorList>
    </citation>
    <scope>NUCLEOTIDE SEQUENCE</scope>
    <source>
        <strain evidence="6">IHI 201604</strain>
    </source>
</reference>
<sequence length="1134" mass="128244">MSTSPSMSLGGDEADSVTSTIEEEPDSDQEWLVNDVLAEGVVDGTTKYLIDWQGYPLYDASWEPKENLGDVMLADWEESKKKEGHQRKSNESIEAWRKAVVARLYGKIARHNERNRKRAERGLEESVYEKSLEDYLEDLEKDPKGEEEIDDQKITAPSSKSPPLHQLEREPSGNTQQRQVANSKGQSPKKAPTKLPNRGASGPEAGRRHSGTTTSVREAAPKQVMKSTLRSKLGPYKPKEPPKGAKGLKGPKGPGSETNSSQLVVREASTGNTNVFAGGKVTKKRPTLLDAAMDPTKKPQLLNHRLTRKIEKGLRDKEGTTVPVKQLHHVFSLNPKERELADEEAASELDPIPSSAREEIQSEGSLHQPSSNSHTLGEPEKGSSTAAKKKKKSPFRPNNNLFGPKRKTVSIPQCSQNYFLPPPATTVSPTAIGGMHPDTASTTRNAKFGPSATVSIPLTFEGTPGESIQHWASMLKGSETLVFTHTCTAQDFWSQAALQPPLFRGIVTSCNNLTHLTATSERLKVGSFGILCHLDKACILLHPSNCEEWKDPNQSDSTTSLKFIIFEAPNFLEASSLAPTSLPLNHDGEDLPPVLELGTAILVTPSFLVSQPQQACVLLNWIWRSSKGSIDRYQRARLVVCAGIDDWLHELAIEGVKKQRSNSPTRDQKQEAIHREVIEDMFKTWQIMTKLINEPEEPGQLILAPESIDGNDEQSLVNWFGWWSIMNMDQFRRFVVLGSSDAGPRRLSRHIKRPRFLRSITNNPDEKYMKHDREKRLKYPTAQQGTIGQPGPDQPTSLRPSLNNQSRTLVDLLDSVINRVGKWCPIELYKFPVCYWNPDMAYHFGDYQSLFTTYAKCFNWLTPFEKLNFAQRNTMTALFYTIEGPWDRELYPKGSMPARRPWLVMHRPVNVHKRPWHASELLIWDSTPNEKFSRGEVYVDDLIEAQREMIRFYDEQNILKNPNQPIMKVWIAGFNIPPSEVTADPLDLTLSYLDRFAQDPKYWLPAPDNALPMRGWKMVKPGSAPASSSLDPMDLDEPEDVEQEDGRETKTIFHPPRGINFPGSTKCQNRLYQHTMESLQRVRDDTEYHMEYTFRPTLAWYREQSIEGRGFEHITVVPWPVIFRRYHLPDPEAE</sequence>
<dbReference type="SUPFAM" id="SSF54160">
    <property type="entry name" value="Chromo domain-like"/>
    <property type="match status" value="1"/>
</dbReference>
<feature type="region of interest" description="Disordered" evidence="4">
    <location>
        <begin position="134"/>
        <end position="322"/>
    </location>
</feature>
<evidence type="ECO:0000259" key="5">
    <source>
        <dbReference type="PROSITE" id="PS50013"/>
    </source>
</evidence>
<dbReference type="AlphaFoldDB" id="A0A9P5H733"/>
<feature type="region of interest" description="Disordered" evidence="4">
    <location>
        <begin position="339"/>
        <end position="407"/>
    </location>
</feature>
<dbReference type="PANTHER" id="PTHR22812">
    <property type="entry name" value="CHROMOBOX PROTEIN"/>
    <property type="match status" value="1"/>
</dbReference>
<dbReference type="PROSITE" id="PS50013">
    <property type="entry name" value="CHROMO_2"/>
    <property type="match status" value="1"/>
</dbReference>
<feature type="region of interest" description="Disordered" evidence="4">
    <location>
        <begin position="779"/>
        <end position="802"/>
    </location>
</feature>
<evidence type="ECO:0000256" key="2">
    <source>
        <dbReference type="ARBA" id="ARBA00011353"/>
    </source>
</evidence>
<comment type="subcellular location">
    <subcellularLocation>
        <location evidence="1">Nucleus</location>
    </subcellularLocation>
</comment>
<feature type="domain" description="Chromo" evidence="5">
    <location>
        <begin position="31"/>
        <end position="68"/>
    </location>
</feature>
<feature type="region of interest" description="Disordered" evidence="4">
    <location>
        <begin position="1022"/>
        <end position="1046"/>
    </location>
</feature>
<feature type="compositionally biased region" description="Polar residues" evidence="4">
    <location>
        <begin position="256"/>
        <end position="275"/>
    </location>
</feature>
<dbReference type="CDD" id="cd18966">
    <property type="entry name" value="chromodomain"/>
    <property type="match status" value="1"/>
</dbReference>
<accession>A0A9P5H733</accession>
<proteinExistence type="predicted"/>
<dbReference type="Pfam" id="PF00385">
    <property type="entry name" value="Chromo"/>
    <property type="match status" value="1"/>
</dbReference>
<keyword evidence="3" id="KW-0539">Nucleus</keyword>
<evidence type="ECO:0000313" key="7">
    <source>
        <dbReference type="Proteomes" id="UP000722485"/>
    </source>
</evidence>
<dbReference type="InterPro" id="IPR016197">
    <property type="entry name" value="Chromo-like_dom_sf"/>
</dbReference>
<protein>
    <recommendedName>
        <fullName evidence="5">Chromo domain-containing protein</fullName>
    </recommendedName>
</protein>
<dbReference type="InterPro" id="IPR000953">
    <property type="entry name" value="Chromo/chromo_shadow_dom"/>
</dbReference>
<dbReference type="Proteomes" id="UP000722485">
    <property type="component" value="Unassembled WGS sequence"/>
</dbReference>
<dbReference type="GO" id="GO:0005634">
    <property type="term" value="C:nucleus"/>
    <property type="evidence" value="ECO:0007669"/>
    <property type="project" value="UniProtKB-SubCell"/>
</dbReference>
<dbReference type="OrthoDB" id="436852at2759"/>
<evidence type="ECO:0000256" key="4">
    <source>
        <dbReference type="SAM" id="MobiDB-lite"/>
    </source>
</evidence>
<feature type="compositionally biased region" description="Polar residues" evidence="4">
    <location>
        <begin position="362"/>
        <end position="375"/>
    </location>
</feature>
<dbReference type="EMBL" id="JAANBB010000342">
    <property type="protein sequence ID" value="KAF7543776.1"/>
    <property type="molecule type" value="Genomic_DNA"/>
</dbReference>
<dbReference type="InterPro" id="IPR023780">
    <property type="entry name" value="Chromo_domain"/>
</dbReference>
<dbReference type="InterPro" id="IPR051219">
    <property type="entry name" value="Heterochromatin_chromo-domain"/>
</dbReference>
<feature type="compositionally biased region" description="Polar residues" evidence="4">
    <location>
        <begin position="172"/>
        <end position="186"/>
    </location>
</feature>
<feature type="region of interest" description="Disordered" evidence="4">
    <location>
        <begin position="1"/>
        <end position="30"/>
    </location>
</feature>
<feature type="compositionally biased region" description="Acidic residues" evidence="4">
    <location>
        <begin position="1033"/>
        <end position="1043"/>
    </location>
</feature>
<keyword evidence="7" id="KW-1185">Reference proteome</keyword>
<organism evidence="6 7">
    <name type="scientific">Cylindrodendrum hubeiense</name>
    <dbReference type="NCBI Taxonomy" id="595255"/>
    <lineage>
        <taxon>Eukaryota</taxon>
        <taxon>Fungi</taxon>
        <taxon>Dikarya</taxon>
        <taxon>Ascomycota</taxon>
        <taxon>Pezizomycotina</taxon>
        <taxon>Sordariomycetes</taxon>
        <taxon>Hypocreomycetidae</taxon>
        <taxon>Hypocreales</taxon>
        <taxon>Nectriaceae</taxon>
        <taxon>Cylindrodendrum</taxon>
    </lineage>
</organism>
<evidence type="ECO:0000256" key="1">
    <source>
        <dbReference type="ARBA" id="ARBA00004123"/>
    </source>
</evidence>
<name>A0A9P5H733_9HYPO</name>
<dbReference type="SMART" id="SM00298">
    <property type="entry name" value="CHROMO"/>
    <property type="match status" value="1"/>
</dbReference>
<evidence type="ECO:0000256" key="3">
    <source>
        <dbReference type="ARBA" id="ARBA00023242"/>
    </source>
</evidence>
<dbReference type="GO" id="GO:0006338">
    <property type="term" value="P:chromatin remodeling"/>
    <property type="evidence" value="ECO:0007669"/>
    <property type="project" value="UniProtKB-ARBA"/>
</dbReference>
<gene>
    <name evidence="6" type="ORF">G7Z17_g10474</name>
</gene>